<dbReference type="GO" id="GO:0008854">
    <property type="term" value="F:exodeoxyribonuclease V activity"/>
    <property type="evidence" value="ECO:0007669"/>
    <property type="project" value="UniProtKB-EC"/>
</dbReference>
<protein>
    <recommendedName>
        <fullName evidence="3">RecBCD enzyme subunit RecD</fullName>
        <ecNumber evidence="3">5.6.2.3</ecNumber>
    </recommendedName>
    <alternativeName>
        <fullName evidence="3">DNA 5'-3' helicase subunit RecD</fullName>
    </alternativeName>
    <alternativeName>
        <fullName evidence="3">Exonuclease V subunit RecD</fullName>
        <shortName evidence="3">ExoV subunit RecD</shortName>
    </alternativeName>
    <alternativeName>
        <fullName evidence="3">Helicase/nuclease RecBCD subunit RecD</fullName>
    </alternativeName>
</protein>
<dbReference type="HAMAP" id="MF_01487">
    <property type="entry name" value="RecD"/>
    <property type="match status" value="1"/>
</dbReference>
<dbReference type="Proteomes" id="UP001595533">
    <property type="component" value="Unassembled WGS sequence"/>
</dbReference>
<evidence type="ECO:0000256" key="3">
    <source>
        <dbReference type="HAMAP-Rule" id="MF_01487"/>
    </source>
</evidence>
<comment type="similarity">
    <text evidence="3">Belongs to the RecD family.</text>
</comment>
<keyword evidence="2 3" id="KW-0067">ATP-binding</keyword>
<feature type="binding site" evidence="3">
    <location>
        <begin position="186"/>
        <end position="193"/>
    </location>
    <ligand>
        <name>ATP</name>
        <dbReference type="ChEBI" id="CHEBI:30616"/>
    </ligand>
</feature>
<dbReference type="CDD" id="cd17933">
    <property type="entry name" value="DEXSc_RecD-like"/>
    <property type="match status" value="1"/>
</dbReference>
<comment type="miscellaneous">
    <text evidence="3">In the RecBCD complex, RecB has a slow 3'-5' helicase, an exonuclease activity and loads RecA onto ssDNA, RecD has a fast 5'-3' helicase activity, while RecC stimulates the ATPase and processivity of the RecB helicase and contributes to recognition of the Chi site.</text>
</comment>
<reference evidence="6" key="1">
    <citation type="journal article" date="2019" name="Int. J. Syst. Evol. Microbiol.">
        <title>The Global Catalogue of Microorganisms (GCM) 10K type strain sequencing project: providing services to taxonomists for standard genome sequencing and annotation.</title>
        <authorList>
            <consortium name="The Broad Institute Genomics Platform"/>
            <consortium name="The Broad Institute Genome Sequencing Center for Infectious Disease"/>
            <person name="Wu L."/>
            <person name="Ma J."/>
        </authorList>
    </citation>
    <scope>NUCLEOTIDE SEQUENCE [LARGE SCALE GENOMIC DNA]</scope>
    <source>
        <strain evidence="6">KCTC 42953</strain>
    </source>
</reference>
<keyword evidence="3" id="KW-0227">DNA damage</keyword>
<evidence type="ECO:0000259" key="4">
    <source>
        <dbReference type="Pfam" id="PF13538"/>
    </source>
</evidence>
<keyword evidence="1 3" id="KW-0547">Nucleotide-binding</keyword>
<dbReference type="Gene3D" id="2.30.30.940">
    <property type="match status" value="1"/>
</dbReference>
<dbReference type="Pfam" id="PF13538">
    <property type="entry name" value="UvrD_C_2"/>
    <property type="match status" value="1"/>
</dbReference>
<dbReference type="PANTHER" id="PTHR43788">
    <property type="entry name" value="DNA2/NAM7 HELICASE FAMILY MEMBER"/>
    <property type="match status" value="1"/>
</dbReference>
<dbReference type="PANTHER" id="PTHR43788:SF6">
    <property type="entry name" value="DNA HELICASE B"/>
    <property type="match status" value="1"/>
</dbReference>
<evidence type="ECO:0000313" key="5">
    <source>
        <dbReference type="EMBL" id="MFC3193443.1"/>
    </source>
</evidence>
<comment type="subunit">
    <text evidence="3">Heterotrimer of RecB, RecC and RecD. All subunits contribute to DNA-binding.</text>
</comment>
<dbReference type="InterPro" id="IPR027417">
    <property type="entry name" value="P-loop_NTPase"/>
</dbReference>
<gene>
    <name evidence="3 5" type="primary">recD</name>
    <name evidence="5" type="ORF">ACFODZ_04200</name>
</gene>
<dbReference type="SUPFAM" id="SSF52540">
    <property type="entry name" value="P-loop containing nucleoside triphosphate hydrolases"/>
    <property type="match status" value="1"/>
</dbReference>
<keyword evidence="6" id="KW-1185">Reference proteome</keyword>
<dbReference type="InterPro" id="IPR027785">
    <property type="entry name" value="UvrD-like_helicase_C"/>
</dbReference>
<keyword evidence="3" id="KW-0234">DNA repair</keyword>
<keyword evidence="3 5" id="KW-0378">Hydrolase</keyword>
<evidence type="ECO:0000313" key="6">
    <source>
        <dbReference type="Proteomes" id="UP001595533"/>
    </source>
</evidence>
<organism evidence="5 6">
    <name type="scientific">Marinicella sediminis</name>
    <dbReference type="NCBI Taxonomy" id="1792834"/>
    <lineage>
        <taxon>Bacteria</taxon>
        <taxon>Pseudomonadati</taxon>
        <taxon>Pseudomonadota</taxon>
        <taxon>Gammaproteobacteria</taxon>
        <taxon>Lysobacterales</taxon>
        <taxon>Marinicellaceae</taxon>
        <taxon>Marinicella</taxon>
    </lineage>
</organism>
<dbReference type="Pfam" id="PF13245">
    <property type="entry name" value="AAA_19"/>
    <property type="match status" value="1"/>
</dbReference>
<feature type="domain" description="UvrD-like helicase C-terminal" evidence="4">
    <location>
        <begin position="578"/>
        <end position="626"/>
    </location>
</feature>
<accession>A0ABV7J5J6</accession>
<comment type="function">
    <text evidence="3">A helicase/nuclease that prepares dsDNA breaks (DSB) for recombinational DNA repair. Binds to DSBs and unwinds DNA via a highly rapid and processive ATP-dependent bidirectional helicase activity. Unwinds dsDNA until it encounters a Chi (crossover hotspot instigator) sequence from the 3' direction. Cuts ssDNA a few nucleotides 3' to the Chi site. The properties and activities of the enzyme are changed at Chi. The Chi-altered holoenzyme produces a long 3'-ssDNA overhang and facilitates RecA-binding to the ssDNA for homologous DNA recombination and repair. Holoenzyme degrades any linearized DNA that is unable to undergo homologous recombination. In the holoenzyme this subunit has ssDNA-dependent ATPase and 5'-3' helicase activity. When added to pre-assembled RecBC greatly stimulates nuclease activity and augments holoenzyme processivity. Negatively regulates the RecA-loading ability of RecBCD.</text>
</comment>
<dbReference type="NCBIfam" id="TIGR01447">
    <property type="entry name" value="recD"/>
    <property type="match status" value="1"/>
</dbReference>
<dbReference type="CDD" id="cd18809">
    <property type="entry name" value="SF1_C_RecD"/>
    <property type="match status" value="1"/>
</dbReference>
<name>A0ABV7J5J6_9GAMM</name>
<dbReference type="EC" id="5.6.2.3" evidence="3"/>
<comment type="caution">
    <text evidence="5">The sequence shown here is derived from an EMBL/GenBank/DDBJ whole genome shotgun (WGS) entry which is preliminary data.</text>
</comment>
<evidence type="ECO:0000256" key="1">
    <source>
        <dbReference type="ARBA" id="ARBA00022741"/>
    </source>
</evidence>
<dbReference type="EMBL" id="JBHRTS010000002">
    <property type="protein sequence ID" value="MFC3193443.1"/>
    <property type="molecule type" value="Genomic_DNA"/>
</dbReference>
<dbReference type="Gene3D" id="3.40.50.300">
    <property type="entry name" value="P-loop containing nucleotide triphosphate hydrolases"/>
    <property type="match status" value="2"/>
</dbReference>
<evidence type="ECO:0000256" key="2">
    <source>
        <dbReference type="ARBA" id="ARBA00022840"/>
    </source>
</evidence>
<keyword evidence="3" id="KW-0413">Isomerase</keyword>
<dbReference type="InterPro" id="IPR006344">
    <property type="entry name" value="RecD"/>
</dbReference>
<proteinExistence type="inferred from homology"/>
<keyword evidence="3" id="KW-0269">Exonuclease</keyword>
<keyword evidence="3" id="KW-0540">Nuclease</keyword>
<dbReference type="RefSeq" id="WP_077410208.1">
    <property type="nucleotide sequence ID" value="NZ_JBHRTS010000002.1"/>
</dbReference>
<dbReference type="InterPro" id="IPR050534">
    <property type="entry name" value="Coronavir_polyprotein_1ab"/>
</dbReference>
<comment type="catalytic activity">
    <reaction evidence="3">
        <text>ATP + H2O = ADP + phosphate + H(+)</text>
        <dbReference type="Rhea" id="RHEA:13065"/>
        <dbReference type="ChEBI" id="CHEBI:15377"/>
        <dbReference type="ChEBI" id="CHEBI:15378"/>
        <dbReference type="ChEBI" id="CHEBI:30616"/>
        <dbReference type="ChEBI" id="CHEBI:43474"/>
        <dbReference type="ChEBI" id="CHEBI:456216"/>
        <dbReference type="EC" id="5.6.2.3"/>
    </reaction>
</comment>
<keyword evidence="3" id="KW-0238">DNA-binding</keyword>
<keyword evidence="3" id="KW-0347">Helicase</keyword>
<sequence length="656" mass="72768">MQFKVTAQSLQKTFPGITLPAEALAAELNLDLGHLQLLRDGFNEWDAADETVCLLLLYLIHEINQGSLCLHLRDERLLAFASQLDLPGSPEDWLAIDWHAFSLSGHAMFVLANDCLYLRKYHNAEQQLTADISRLITGFTGSAFTAEHINGVLSELLGQLKFERVEPKQIQAIAICLLQSFSIISGGPGTGKTTIMLSVLRGLVKLGYAVDSMALAAPTGRAANRMSEAIRHGIQHDIRDPDETDQALTELEATTIHRLLGARATRGGFQHGSDNPLRCQVLVVDEVSMVDIMLMKQLMSAVADDCRVILLGDQFQLPSVNAGAVLSDLMPPQEVVGYCSEQLLEDLQVMLAGCPEADAIVHSLQCVNKPQLLTDRVTVLSVSKRCQPEIAAASELVRQGRSSALTRLLPVIDEVHATPDSGLAWLPETLNVDQWRGFYLNWIGRYYQSHQGNFKAQLDVLEGFAETQIQLYDNALGAIFKVIGQCRILTFVNQTEVGATRMNEVVCQWMRSWLGEPAGLWFHGAVVMMQENNHTLGIYNGDVAILLRASSGQMRAVFPHSGGYQSHSVHVLPRFTAAYAMTVHKSQGSEFTHVLMPFPDRPEHRLMCREILYTGMTRAKQSVTLYARGVSLRAAIERKTRRHSGLSFWYNPSKKR</sequence>